<keyword evidence="1" id="KW-0004">4Fe-4S</keyword>
<dbReference type="Pfam" id="PF12831">
    <property type="entry name" value="FAD_oxidored"/>
    <property type="match status" value="1"/>
</dbReference>
<evidence type="ECO:0000313" key="6">
    <source>
        <dbReference type="EMBL" id="SCF33558.1"/>
    </source>
</evidence>
<keyword evidence="2" id="KW-0479">Metal-binding</keyword>
<dbReference type="PANTHER" id="PTHR43498">
    <property type="entry name" value="FERREDOXIN:COB-COM HETERODISULFIDE REDUCTASE SUBUNIT A"/>
    <property type="match status" value="1"/>
</dbReference>
<dbReference type="InterPro" id="IPR036188">
    <property type="entry name" value="FAD/NAD-bd_sf"/>
</dbReference>
<proteinExistence type="predicted"/>
<sequence>MVIRMPQPDPQRSYDVIVVGGGPSGFIAAIAAARQGARTLVVEKYGFLGGMPTSAALGPISPFHFGDEQVVRGIPQEFVERMMSIGGSTGHLRTTNPHGSGAYLCFYDREAYKWAALTLALKAGVVPLFHSFVSGVCKDGDKVTGVTVTNKSGNLDYHAKVVVDATGDGDVAALAGAEFVLGRGGDEKAAQPSTMMFDMAGVDTRAVKDYMDAHPEEFEWASELVAVKPYAANLPQEHFVGQGFKTLIRRGLDSGELYLGRDTILFLTTTHPGVLHFNSTRISGVDGTDAESLTRGEIDGRRQVMSLSEYLVKNVPGFADARLIATGVQIGIRESRHILGEHVLTGEEVMSGTKVPDVVSRGYFPIDIHNLKGKEGYGADKDQGTWSDLDDSYDIPYRCLVPRRLDGLVIAGRAISATHEAHGSFRTQGGVMGIGQAAGTAAALAALDGVEPRKVDVPRLQAALVAQRASLRRDPEQVQQQREAAVEAVRQALAEGRISPQYLADAGAFTGTAPRL</sequence>
<evidence type="ECO:0000256" key="4">
    <source>
        <dbReference type="ARBA" id="ARBA00023004"/>
    </source>
</evidence>
<dbReference type="PRINTS" id="PR00420">
    <property type="entry name" value="RNGMNOXGNASE"/>
</dbReference>
<evidence type="ECO:0000313" key="7">
    <source>
        <dbReference type="Proteomes" id="UP000198253"/>
    </source>
</evidence>
<organism evidence="6 7">
    <name type="scientific">Micromonospora echinospora</name>
    <name type="common">Micromonospora purpurea</name>
    <dbReference type="NCBI Taxonomy" id="1877"/>
    <lineage>
        <taxon>Bacteria</taxon>
        <taxon>Bacillati</taxon>
        <taxon>Actinomycetota</taxon>
        <taxon>Actinomycetes</taxon>
        <taxon>Micromonosporales</taxon>
        <taxon>Micromonosporaceae</taxon>
        <taxon>Micromonospora</taxon>
    </lineage>
</organism>
<evidence type="ECO:0000256" key="1">
    <source>
        <dbReference type="ARBA" id="ARBA00022485"/>
    </source>
</evidence>
<name>A0A1C4ZKV3_MICEC</name>
<gene>
    <name evidence="6" type="ORF">GA0070618_5410</name>
</gene>
<dbReference type="AlphaFoldDB" id="A0A1C4ZKV3"/>
<dbReference type="InParanoid" id="A0A1C4ZKV3"/>
<dbReference type="GO" id="GO:0046872">
    <property type="term" value="F:metal ion binding"/>
    <property type="evidence" value="ECO:0007669"/>
    <property type="project" value="UniProtKB-KW"/>
</dbReference>
<evidence type="ECO:0000256" key="3">
    <source>
        <dbReference type="ARBA" id="ARBA00023002"/>
    </source>
</evidence>
<dbReference type="GO" id="GO:0016491">
    <property type="term" value="F:oxidoreductase activity"/>
    <property type="evidence" value="ECO:0007669"/>
    <property type="project" value="UniProtKB-KW"/>
</dbReference>
<keyword evidence="3" id="KW-0560">Oxidoreductase</keyword>
<keyword evidence="5" id="KW-0411">Iron-sulfur</keyword>
<dbReference type="Proteomes" id="UP000198253">
    <property type="component" value="Chromosome I"/>
</dbReference>
<evidence type="ECO:0000256" key="2">
    <source>
        <dbReference type="ARBA" id="ARBA00022723"/>
    </source>
</evidence>
<dbReference type="InterPro" id="IPR039650">
    <property type="entry name" value="HdrA-like"/>
</dbReference>
<dbReference type="Gene3D" id="3.50.50.60">
    <property type="entry name" value="FAD/NAD(P)-binding domain"/>
    <property type="match status" value="1"/>
</dbReference>
<evidence type="ECO:0000256" key="5">
    <source>
        <dbReference type="ARBA" id="ARBA00023014"/>
    </source>
</evidence>
<reference evidence="7" key="1">
    <citation type="submission" date="2016-06" db="EMBL/GenBank/DDBJ databases">
        <authorList>
            <person name="Varghese N."/>
            <person name="Submissions Spin"/>
        </authorList>
    </citation>
    <scope>NUCLEOTIDE SEQUENCE [LARGE SCALE GENOMIC DNA]</scope>
    <source>
        <strain evidence="7">DSM 43816</strain>
    </source>
</reference>
<protein>
    <submittedName>
        <fullName evidence="6">FAD dependent oxidoreductase</fullName>
    </submittedName>
</protein>
<dbReference type="EMBL" id="LT607413">
    <property type="protein sequence ID" value="SCF33558.1"/>
    <property type="molecule type" value="Genomic_DNA"/>
</dbReference>
<accession>A0A1C4ZKV3</accession>
<keyword evidence="7" id="KW-1185">Reference proteome</keyword>
<dbReference type="PANTHER" id="PTHR43498:SF1">
    <property type="entry name" value="COB--COM HETERODISULFIDE REDUCTASE IRON-SULFUR SUBUNIT A"/>
    <property type="match status" value="1"/>
</dbReference>
<dbReference type="GO" id="GO:0051539">
    <property type="term" value="F:4 iron, 4 sulfur cluster binding"/>
    <property type="evidence" value="ECO:0007669"/>
    <property type="project" value="UniProtKB-KW"/>
</dbReference>
<keyword evidence="4" id="KW-0408">Iron</keyword>
<dbReference type="SUPFAM" id="SSF51905">
    <property type="entry name" value="FAD/NAD(P)-binding domain"/>
    <property type="match status" value="1"/>
</dbReference>